<dbReference type="Pfam" id="PF12710">
    <property type="entry name" value="HAD"/>
    <property type="match status" value="1"/>
</dbReference>
<dbReference type="InterPro" id="IPR036412">
    <property type="entry name" value="HAD-like_sf"/>
</dbReference>
<proteinExistence type="inferred from homology"/>
<keyword evidence="2" id="KW-0479">Metal-binding</keyword>
<evidence type="ECO:0000256" key="2">
    <source>
        <dbReference type="ARBA" id="ARBA00022723"/>
    </source>
</evidence>
<dbReference type="AlphaFoldDB" id="A0A921F338"/>
<name>A0A921F338_9ACTN</name>
<dbReference type="FunFam" id="3.40.50.1000:FF:000025">
    <property type="entry name" value="HAD hydrolase, family IB"/>
    <property type="match status" value="1"/>
</dbReference>
<dbReference type="CDD" id="cd02612">
    <property type="entry name" value="HAD_PGPPase"/>
    <property type="match status" value="1"/>
</dbReference>
<dbReference type="EMBL" id="DYXM01000108">
    <property type="protein sequence ID" value="HJE90535.1"/>
    <property type="molecule type" value="Genomic_DNA"/>
</dbReference>
<dbReference type="GO" id="GO:0046872">
    <property type="term" value="F:metal ion binding"/>
    <property type="evidence" value="ECO:0007669"/>
    <property type="project" value="UniProtKB-KW"/>
</dbReference>
<dbReference type="NCBIfam" id="TIGR01490">
    <property type="entry name" value="HAD-SF-IB-hyp1"/>
    <property type="match status" value="1"/>
</dbReference>
<evidence type="ECO:0000256" key="4">
    <source>
        <dbReference type="ARBA" id="ARBA00022842"/>
    </source>
</evidence>
<dbReference type="InterPro" id="IPR006385">
    <property type="entry name" value="HAD_hydro_SerB1"/>
</dbReference>
<keyword evidence="4" id="KW-0460">Magnesium</keyword>
<reference evidence="5" key="2">
    <citation type="submission" date="2021-09" db="EMBL/GenBank/DDBJ databases">
        <authorList>
            <person name="Gilroy R."/>
        </authorList>
    </citation>
    <scope>NUCLEOTIDE SEQUENCE</scope>
    <source>
        <strain evidence="5">ChiGjej1B1-18357</strain>
    </source>
</reference>
<dbReference type="PANTHER" id="PTHR43344:SF13">
    <property type="entry name" value="PHOSPHATASE RV3661-RELATED"/>
    <property type="match status" value="1"/>
</dbReference>
<organism evidence="5 6">
    <name type="scientific">Dietzia timorensis</name>
    <dbReference type="NCBI Taxonomy" id="499555"/>
    <lineage>
        <taxon>Bacteria</taxon>
        <taxon>Bacillati</taxon>
        <taxon>Actinomycetota</taxon>
        <taxon>Actinomycetes</taxon>
        <taxon>Mycobacteriales</taxon>
        <taxon>Dietziaceae</taxon>
        <taxon>Dietzia</taxon>
    </lineage>
</organism>
<dbReference type="GO" id="GO:0016787">
    <property type="term" value="F:hydrolase activity"/>
    <property type="evidence" value="ECO:0007669"/>
    <property type="project" value="UniProtKB-KW"/>
</dbReference>
<dbReference type="InterPro" id="IPR023214">
    <property type="entry name" value="HAD_sf"/>
</dbReference>
<sequence>MTTPPGPARIPHRIGATTPAGTAGEVAAFFDLDHTIIATSASFAFNAEFIRNGMMSRRTLAKTAVAKLAVEVVPSEVGDTQRAMDLAGNAVRGMTRAEVRRVVDETLEEIITPKVFTEAKELIADHRRAGHSVVVLSAAASEMVEPIARMLGADQFRGTELEVGPDGQYTGAISFYCWAEGKVDAMRSLAEKAPVDFSASYAYSDSDSDIPMLGQVGHPVAVNPNRLMRREAVERGWPILEFSKPTPLFPSSVPKTMRGKLKDKLGNTAITSRAKARTAMDALNQRRPQ</sequence>
<protein>
    <submittedName>
        <fullName evidence="5">HAD-IB family hydrolase</fullName>
    </submittedName>
</protein>
<dbReference type="RefSeq" id="WP_303911656.1">
    <property type="nucleotide sequence ID" value="NZ_DYXM01000108.1"/>
</dbReference>
<dbReference type="PANTHER" id="PTHR43344">
    <property type="entry name" value="PHOSPHOSERINE PHOSPHATASE"/>
    <property type="match status" value="1"/>
</dbReference>
<dbReference type="SUPFAM" id="SSF56784">
    <property type="entry name" value="HAD-like"/>
    <property type="match status" value="1"/>
</dbReference>
<evidence type="ECO:0000313" key="5">
    <source>
        <dbReference type="EMBL" id="HJE90535.1"/>
    </source>
</evidence>
<evidence type="ECO:0000256" key="3">
    <source>
        <dbReference type="ARBA" id="ARBA00022801"/>
    </source>
</evidence>
<comment type="similarity">
    <text evidence="1">Belongs to the HAD-like hydrolase superfamily. SerB family.</text>
</comment>
<dbReference type="InterPro" id="IPR050582">
    <property type="entry name" value="HAD-like_SerB"/>
</dbReference>
<dbReference type="NCBIfam" id="TIGR01488">
    <property type="entry name" value="HAD-SF-IB"/>
    <property type="match status" value="1"/>
</dbReference>
<keyword evidence="3 5" id="KW-0378">Hydrolase</keyword>
<accession>A0A921F338</accession>
<comment type="caution">
    <text evidence="5">The sequence shown here is derived from an EMBL/GenBank/DDBJ whole genome shotgun (WGS) entry which is preliminary data.</text>
</comment>
<reference evidence="5" key="1">
    <citation type="journal article" date="2021" name="PeerJ">
        <title>Extensive microbial diversity within the chicken gut microbiome revealed by metagenomics and culture.</title>
        <authorList>
            <person name="Gilroy R."/>
            <person name="Ravi A."/>
            <person name="Getino M."/>
            <person name="Pursley I."/>
            <person name="Horton D.L."/>
            <person name="Alikhan N.F."/>
            <person name="Baker D."/>
            <person name="Gharbi K."/>
            <person name="Hall N."/>
            <person name="Watson M."/>
            <person name="Adriaenssens E.M."/>
            <person name="Foster-Nyarko E."/>
            <person name="Jarju S."/>
            <person name="Secka A."/>
            <person name="Antonio M."/>
            <person name="Oren A."/>
            <person name="Chaudhuri R.R."/>
            <person name="La Ragione R."/>
            <person name="Hildebrand F."/>
            <person name="Pallen M.J."/>
        </authorList>
    </citation>
    <scope>NUCLEOTIDE SEQUENCE</scope>
    <source>
        <strain evidence="5">ChiGjej1B1-18357</strain>
    </source>
</reference>
<evidence type="ECO:0000256" key="1">
    <source>
        <dbReference type="ARBA" id="ARBA00009184"/>
    </source>
</evidence>
<dbReference type="Proteomes" id="UP000776650">
    <property type="component" value="Unassembled WGS sequence"/>
</dbReference>
<evidence type="ECO:0000313" key="6">
    <source>
        <dbReference type="Proteomes" id="UP000776650"/>
    </source>
</evidence>
<gene>
    <name evidence="5" type="ORF">K8V11_05960</name>
</gene>
<dbReference type="Gene3D" id="3.40.50.1000">
    <property type="entry name" value="HAD superfamily/HAD-like"/>
    <property type="match status" value="1"/>
</dbReference>
<dbReference type="Gene3D" id="1.20.1440.100">
    <property type="entry name" value="SG protein - dephosphorylation function"/>
    <property type="match status" value="1"/>
</dbReference>